<feature type="region of interest" description="Disordered" evidence="2">
    <location>
        <begin position="1"/>
        <end position="65"/>
    </location>
</feature>
<feature type="compositionally biased region" description="Basic and acidic residues" evidence="2">
    <location>
        <begin position="21"/>
        <end position="32"/>
    </location>
</feature>
<protein>
    <submittedName>
        <fullName evidence="4">KRI1 family protein</fullName>
    </submittedName>
</protein>
<dbReference type="Proteomes" id="UP001224775">
    <property type="component" value="Unassembled WGS sequence"/>
</dbReference>
<evidence type="ECO:0000256" key="1">
    <source>
        <dbReference type="ARBA" id="ARBA00007473"/>
    </source>
</evidence>
<feature type="compositionally biased region" description="Polar residues" evidence="2">
    <location>
        <begin position="34"/>
        <end position="43"/>
    </location>
</feature>
<sequence>MNGWLAASMHAAPASCSTAIETKEAKQERDESGIITTSSKNTLNDGESSDDDDGNDITLKSNATNGFNINAKFAREYEQRKRREELTKHRKVNFDLDGNENDDGSSSSENCQNAKGIRRKDDSVYDKNATFYAKGDDSDDDESSGDKKMKRKTYKDVVREQILEQMDDEDGNGKKKSDDGAAGDLAYDEEQRDIRRAFLESTRDNIDNESKTGSDDDDENWFKPKAKSKTSSDDDDGDDEARKLWEQELQDTAAAASDAPNKSKMVDPHGEVQDGDQFLMEFMTHKKWLENGANKFNPDKDDDESLEDLERMDEFESKKERKAEERKAKEEQLRRLKNARREELDERLNQVKNVLGGEEGKPDAALGGAEEEMILKLMEGDYNPEKFEQVMNSVYGDEYYEKEDEAWKNDQDVKRDLANGTEESDVLGDGEMYDEENADDNYGEDVGDEDYDEDAYDEGETPYEATEEKTEMNQKLKSKMMDELYKLDYEDIIGDMPTRFKYRTVEKNTFGLSAEEILFAKDSTLKQFVSLKKMATYNEEEYNQARKRGSSDKEDMKEEVGAVDEKPTESSVADGEKKKKRRRQKKNSKKKTNANEEEQEQSEKKQKRRDKEEQSEDKLMNNADAEEAREEVSDDRAERKKAKKNKKSKAKDGSKKYSDGGKKKKKHSSKGRLKIHAYLNTRQRHHQYNGTKAISSSCSSSRDSTTVSSSVAQKQSAQTTAVLSHNNEERPHNFGQPIRPPHKKAAGETEKKNEKSGASKLKTDCRVQQRASLKCIEENYENKDQACAQYFEAYKQCRRDEHQKKLDANAKSSGGAVVCSDKSVRFRV</sequence>
<evidence type="ECO:0000313" key="4">
    <source>
        <dbReference type="EMBL" id="KAK1748423.1"/>
    </source>
</evidence>
<feature type="region of interest" description="Disordered" evidence="2">
    <location>
        <begin position="80"/>
        <end position="273"/>
    </location>
</feature>
<feature type="domain" description="Kri1-like C-terminal" evidence="3">
    <location>
        <begin position="478"/>
        <end position="558"/>
    </location>
</feature>
<dbReference type="GO" id="GO:0030686">
    <property type="term" value="C:90S preribosome"/>
    <property type="evidence" value="ECO:0007669"/>
    <property type="project" value="TreeGrafter"/>
</dbReference>
<feature type="region of interest" description="Disordered" evidence="2">
    <location>
        <begin position="535"/>
        <end position="762"/>
    </location>
</feature>
<feature type="compositionally biased region" description="Acidic residues" evidence="2">
    <location>
        <begin position="422"/>
        <end position="461"/>
    </location>
</feature>
<feature type="compositionally biased region" description="Basic and acidic residues" evidence="2">
    <location>
        <begin position="650"/>
        <end position="661"/>
    </location>
</feature>
<feature type="compositionally biased region" description="Low complexity" evidence="2">
    <location>
        <begin position="695"/>
        <end position="722"/>
    </location>
</feature>
<keyword evidence="5" id="KW-1185">Reference proteome</keyword>
<gene>
    <name evidence="4" type="ORF">QTG54_000362</name>
</gene>
<feature type="region of interest" description="Disordered" evidence="2">
    <location>
        <begin position="290"/>
        <end position="331"/>
    </location>
</feature>
<evidence type="ECO:0000259" key="3">
    <source>
        <dbReference type="Pfam" id="PF12936"/>
    </source>
</evidence>
<dbReference type="PANTHER" id="PTHR14490:SF5">
    <property type="entry name" value="PROTEIN KRI1 HOMOLOG"/>
    <property type="match status" value="1"/>
</dbReference>
<feature type="compositionally biased region" description="Basic residues" evidence="2">
    <location>
        <begin position="639"/>
        <end position="649"/>
    </location>
</feature>
<dbReference type="GO" id="GO:0005730">
    <property type="term" value="C:nucleolus"/>
    <property type="evidence" value="ECO:0007669"/>
    <property type="project" value="TreeGrafter"/>
</dbReference>
<feature type="compositionally biased region" description="Basic and acidic residues" evidence="2">
    <location>
        <begin position="407"/>
        <end position="417"/>
    </location>
</feature>
<evidence type="ECO:0000313" key="5">
    <source>
        <dbReference type="Proteomes" id="UP001224775"/>
    </source>
</evidence>
<dbReference type="PROSITE" id="PS51808">
    <property type="entry name" value="CHCH"/>
    <property type="match status" value="1"/>
</dbReference>
<dbReference type="InterPro" id="IPR018034">
    <property type="entry name" value="Kri1"/>
</dbReference>
<dbReference type="InterPro" id="IPR024626">
    <property type="entry name" value="Kri1-like_C"/>
</dbReference>
<proteinExistence type="inferred from homology"/>
<comment type="similarity">
    <text evidence="1">Belongs to the KRI1 family.</text>
</comment>
<reference evidence="4" key="1">
    <citation type="submission" date="2023-06" db="EMBL/GenBank/DDBJ databases">
        <title>Survivors Of The Sea: Transcriptome response of Skeletonema marinoi to long-term dormancy.</title>
        <authorList>
            <person name="Pinder M.I.M."/>
            <person name="Kourtchenko O."/>
            <person name="Robertson E.K."/>
            <person name="Larsson T."/>
            <person name="Maumus F."/>
            <person name="Osuna-Cruz C.M."/>
            <person name="Vancaester E."/>
            <person name="Stenow R."/>
            <person name="Vandepoele K."/>
            <person name="Ploug H."/>
            <person name="Bruchert V."/>
            <person name="Godhe A."/>
            <person name="Topel M."/>
        </authorList>
    </citation>
    <scope>NUCLEOTIDE SEQUENCE</scope>
    <source>
        <strain evidence="4">R05AC</strain>
    </source>
</reference>
<dbReference type="EMBL" id="JATAAI010000001">
    <property type="protein sequence ID" value="KAK1748423.1"/>
    <property type="molecule type" value="Genomic_DNA"/>
</dbReference>
<name>A0AAD9DK84_9STRA</name>
<organism evidence="4 5">
    <name type="scientific">Skeletonema marinoi</name>
    <dbReference type="NCBI Taxonomy" id="267567"/>
    <lineage>
        <taxon>Eukaryota</taxon>
        <taxon>Sar</taxon>
        <taxon>Stramenopiles</taxon>
        <taxon>Ochrophyta</taxon>
        <taxon>Bacillariophyta</taxon>
        <taxon>Coscinodiscophyceae</taxon>
        <taxon>Thalassiosirophycidae</taxon>
        <taxon>Thalassiosirales</taxon>
        <taxon>Skeletonemataceae</taxon>
        <taxon>Skeletonema</taxon>
        <taxon>Skeletonema marinoi-dohrnii complex</taxon>
    </lineage>
</organism>
<dbReference type="GO" id="GO:0000447">
    <property type="term" value="P:endonucleolytic cleavage in ITS1 to separate SSU-rRNA from 5.8S rRNA and LSU-rRNA from tricistronic rRNA transcript (SSU-rRNA, 5.8S rRNA, LSU-rRNA)"/>
    <property type="evidence" value="ECO:0007669"/>
    <property type="project" value="TreeGrafter"/>
</dbReference>
<comment type="caution">
    <text evidence="4">The sequence shown here is derived from an EMBL/GenBank/DDBJ whole genome shotgun (WGS) entry which is preliminary data.</text>
</comment>
<feature type="compositionally biased region" description="Basic and acidic residues" evidence="2">
    <location>
        <begin position="308"/>
        <end position="331"/>
    </location>
</feature>
<feature type="region of interest" description="Disordered" evidence="2">
    <location>
        <begin position="407"/>
        <end position="472"/>
    </location>
</feature>
<evidence type="ECO:0000256" key="2">
    <source>
        <dbReference type="SAM" id="MobiDB-lite"/>
    </source>
</evidence>
<feature type="compositionally biased region" description="Basic residues" evidence="2">
    <location>
        <begin position="662"/>
        <end position="675"/>
    </location>
</feature>
<feature type="compositionally biased region" description="Basic and acidic residues" evidence="2">
    <location>
        <begin position="192"/>
        <end position="214"/>
    </location>
</feature>
<feature type="compositionally biased region" description="Basic and acidic residues" evidence="2">
    <location>
        <begin position="745"/>
        <end position="762"/>
    </location>
</feature>
<dbReference type="AlphaFoldDB" id="A0AAD9DK84"/>
<feature type="compositionally biased region" description="Basic and acidic residues" evidence="2">
    <location>
        <begin position="549"/>
        <end position="568"/>
    </location>
</feature>
<dbReference type="PANTHER" id="PTHR14490">
    <property type="entry name" value="ZINC FINGER, ZZ TYPE"/>
    <property type="match status" value="1"/>
</dbReference>
<dbReference type="Pfam" id="PF12936">
    <property type="entry name" value="Kri1_C"/>
    <property type="match status" value="1"/>
</dbReference>
<feature type="compositionally biased region" description="Basic and acidic residues" evidence="2">
    <location>
        <begin position="601"/>
        <end position="619"/>
    </location>
</feature>
<feature type="compositionally biased region" description="Basic residues" evidence="2">
    <location>
        <begin position="578"/>
        <end position="592"/>
    </location>
</feature>
<dbReference type="Pfam" id="PF05178">
    <property type="entry name" value="Kri1"/>
    <property type="match status" value="1"/>
</dbReference>
<accession>A0AAD9DK84</accession>